<evidence type="ECO:0000313" key="2">
    <source>
        <dbReference type="EMBL" id="KAL0916526.1"/>
    </source>
</evidence>
<accession>A0ABD0V1R4</accession>
<feature type="region of interest" description="Disordered" evidence="1">
    <location>
        <begin position="65"/>
        <end position="105"/>
    </location>
</feature>
<keyword evidence="3" id="KW-1185">Reference proteome</keyword>
<proteinExistence type="predicted"/>
<feature type="compositionally biased region" description="Basic and acidic residues" evidence="1">
    <location>
        <begin position="77"/>
        <end position="88"/>
    </location>
</feature>
<reference evidence="2 3" key="1">
    <citation type="journal article" date="2024" name="Plant Biotechnol. J.">
        <title>Dendrobium thyrsiflorum genome and its molecular insights into genes involved in important horticultural traits.</title>
        <authorList>
            <person name="Chen B."/>
            <person name="Wang J.Y."/>
            <person name="Zheng P.J."/>
            <person name="Li K.L."/>
            <person name="Liang Y.M."/>
            <person name="Chen X.F."/>
            <person name="Zhang C."/>
            <person name="Zhao X."/>
            <person name="He X."/>
            <person name="Zhang G.Q."/>
            <person name="Liu Z.J."/>
            <person name="Xu Q."/>
        </authorList>
    </citation>
    <scope>NUCLEOTIDE SEQUENCE [LARGE SCALE GENOMIC DNA]</scope>
    <source>
        <strain evidence="2">GZMU011</strain>
    </source>
</reference>
<dbReference type="EMBL" id="JANQDX010000011">
    <property type="protein sequence ID" value="KAL0916526.1"/>
    <property type="molecule type" value="Genomic_DNA"/>
</dbReference>
<dbReference type="Proteomes" id="UP001552299">
    <property type="component" value="Unassembled WGS sequence"/>
</dbReference>
<sequence>MIEIYVNLSICSLFIYAFDYSIFDMGGTGNDGGPGEKQPAKYRARNANALVEICATEENGVDIESEKGGIADDGAEEGARVGGEKGAEEFEAAGNVRSEGTREEERAANENLDEVGATGAECVEDLELVVDGADVWEGKRRAAVENCGDLGGSATPLERCPLPMCDKMTQLDKVGFHRYPIVDALSIRKNY</sequence>
<comment type="caution">
    <text evidence="2">The sequence shown here is derived from an EMBL/GenBank/DDBJ whole genome shotgun (WGS) entry which is preliminary data.</text>
</comment>
<protein>
    <submittedName>
        <fullName evidence="2">Uncharacterized protein</fullName>
    </submittedName>
</protein>
<evidence type="ECO:0000313" key="3">
    <source>
        <dbReference type="Proteomes" id="UP001552299"/>
    </source>
</evidence>
<name>A0ABD0V1R4_DENTH</name>
<dbReference type="AlphaFoldDB" id="A0ABD0V1R4"/>
<organism evidence="2 3">
    <name type="scientific">Dendrobium thyrsiflorum</name>
    <name type="common">Pinecone-like raceme dendrobium</name>
    <name type="synonym">Orchid</name>
    <dbReference type="NCBI Taxonomy" id="117978"/>
    <lineage>
        <taxon>Eukaryota</taxon>
        <taxon>Viridiplantae</taxon>
        <taxon>Streptophyta</taxon>
        <taxon>Embryophyta</taxon>
        <taxon>Tracheophyta</taxon>
        <taxon>Spermatophyta</taxon>
        <taxon>Magnoliopsida</taxon>
        <taxon>Liliopsida</taxon>
        <taxon>Asparagales</taxon>
        <taxon>Orchidaceae</taxon>
        <taxon>Epidendroideae</taxon>
        <taxon>Malaxideae</taxon>
        <taxon>Dendrobiinae</taxon>
        <taxon>Dendrobium</taxon>
    </lineage>
</organism>
<evidence type="ECO:0000256" key="1">
    <source>
        <dbReference type="SAM" id="MobiDB-lite"/>
    </source>
</evidence>
<gene>
    <name evidence="2" type="ORF">M5K25_014047</name>
</gene>